<organism evidence="2 3">
    <name type="scientific">Mesobacillus maritimus</name>
    <dbReference type="NCBI Taxonomy" id="1643336"/>
    <lineage>
        <taxon>Bacteria</taxon>
        <taxon>Bacillati</taxon>
        <taxon>Bacillota</taxon>
        <taxon>Bacilli</taxon>
        <taxon>Bacillales</taxon>
        <taxon>Bacillaceae</taxon>
        <taxon>Mesobacillus</taxon>
    </lineage>
</organism>
<proteinExistence type="predicted"/>
<sequence length="91" mass="10223">MKEFLQFDRMITPSIIKFVFWIGAGLSVLFGLIQIFAGIASSFGGGFQVVSGLLTMVFGPVVIRIYCELLIVFFKVQETLQEIKNKDNQPM</sequence>
<dbReference type="Proteomes" id="UP000769780">
    <property type="component" value="Unassembled WGS sequence"/>
</dbReference>
<gene>
    <name evidence="2" type="ORF">H0185_03725</name>
</gene>
<evidence type="ECO:0000256" key="1">
    <source>
        <dbReference type="SAM" id="Phobius"/>
    </source>
</evidence>
<dbReference type="EMBL" id="JACWFH010000007">
    <property type="protein sequence ID" value="MBY0095914.1"/>
    <property type="molecule type" value="Genomic_DNA"/>
</dbReference>
<dbReference type="RefSeq" id="WP_221871319.1">
    <property type="nucleotide sequence ID" value="NZ_JACWFH010000007.1"/>
</dbReference>
<reference evidence="2 3" key="1">
    <citation type="submission" date="2020-07" db="EMBL/GenBank/DDBJ databases">
        <title>Fungal Genomes of the International Space Station.</title>
        <authorList>
            <person name="Seuylemezian A."/>
            <person name="Singh N.K."/>
            <person name="Wood J."/>
            <person name="Venkateswaran K."/>
        </authorList>
    </citation>
    <scope>NUCLEOTIDE SEQUENCE [LARGE SCALE GENOMIC DNA]</scope>
    <source>
        <strain evidence="2 3">PL-B2</strain>
    </source>
</reference>
<dbReference type="Pfam" id="PF14110">
    <property type="entry name" value="DUF4282"/>
    <property type="match status" value="1"/>
</dbReference>
<feature type="transmembrane region" description="Helical" evidence="1">
    <location>
        <begin position="49"/>
        <end position="74"/>
    </location>
</feature>
<keyword evidence="1" id="KW-1133">Transmembrane helix</keyword>
<evidence type="ECO:0000313" key="2">
    <source>
        <dbReference type="EMBL" id="MBY0095914.1"/>
    </source>
</evidence>
<evidence type="ECO:0000313" key="3">
    <source>
        <dbReference type="Proteomes" id="UP000769780"/>
    </source>
</evidence>
<protein>
    <submittedName>
        <fullName evidence="2">DUF4282 domain-containing protein</fullName>
    </submittedName>
</protein>
<feature type="transmembrane region" description="Helical" evidence="1">
    <location>
        <begin position="20"/>
        <end position="43"/>
    </location>
</feature>
<dbReference type="InterPro" id="IPR025557">
    <property type="entry name" value="DUF4282"/>
</dbReference>
<name>A0ABS7K0Y3_9BACI</name>
<comment type="caution">
    <text evidence="2">The sequence shown here is derived from an EMBL/GenBank/DDBJ whole genome shotgun (WGS) entry which is preliminary data.</text>
</comment>
<keyword evidence="1" id="KW-0472">Membrane</keyword>
<accession>A0ABS7K0Y3</accession>
<keyword evidence="1" id="KW-0812">Transmembrane</keyword>
<keyword evidence="3" id="KW-1185">Reference proteome</keyword>